<reference evidence="1 2" key="1">
    <citation type="journal article" date="2016" name="PLoS Pathog.">
        <title>Biosynthesis of antibiotic leucinostatins in bio-control fungus Purpureocillium lilacinum and their inhibition on phytophthora revealed by genome mining.</title>
        <authorList>
            <person name="Wang G."/>
            <person name="Liu Z."/>
            <person name="Lin R."/>
            <person name="Li E."/>
            <person name="Mao Z."/>
            <person name="Ling J."/>
            <person name="Yang Y."/>
            <person name="Yin W.B."/>
            <person name="Xie B."/>
        </authorList>
    </citation>
    <scope>NUCLEOTIDE SEQUENCE [LARGE SCALE GENOMIC DNA]</scope>
    <source>
        <strain evidence="1">170</strain>
    </source>
</reference>
<dbReference type="Proteomes" id="UP000078397">
    <property type="component" value="Unassembled WGS sequence"/>
</dbReference>
<dbReference type="KEGG" id="pchm:VFPPC_18284"/>
<accession>A0A219AQU2</accession>
<dbReference type="AlphaFoldDB" id="A0A219AQU2"/>
<sequence>MELPMRDCHTKLNSTIIQECTSSSLLPRRIHCFETVPSSSHGVPRVCPG</sequence>
<gene>
    <name evidence="1" type="ORF">VFPPC_18284</name>
</gene>
<dbReference type="GeneID" id="33937113"/>
<evidence type="ECO:0000313" key="1">
    <source>
        <dbReference type="EMBL" id="OWT42545.1"/>
    </source>
</evidence>
<keyword evidence="2" id="KW-1185">Reference proteome</keyword>
<comment type="caution">
    <text evidence="1">The sequence shown here is derived from an EMBL/GenBank/DDBJ whole genome shotgun (WGS) entry which is preliminary data.</text>
</comment>
<protein>
    <submittedName>
        <fullName evidence="1">Uncharacterized protein</fullName>
    </submittedName>
</protein>
<dbReference type="RefSeq" id="XP_022285050.1">
    <property type="nucleotide sequence ID" value="XM_022429922.1"/>
</dbReference>
<dbReference type="EMBL" id="LSBJ02000012">
    <property type="protein sequence ID" value="OWT42545.1"/>
    <property type="molecule type" value="Genomic_DNA"/>
</dbReference>
<name>A0A219AQU2_METCM</name>
<organism evidence="1 2">
    <name type="scientific">Pochonia chlamydosporia 170</name>
    <dbReference type="NCBI Taxonomy" id="1380566"/>
    <lineage>
        <taxon>Eukaryota</taxon>
        <taxon>Fungi</taxon>
        <taxon>Dikarya</taxon>
        <taxon>Ascomycota</taxon>
        <taxon>Pezizomycotina</taxon>
        <taxon>Sordariomycetes</taxon>
        <taxon>Hypocreomycetidae</taxon>
        <taxon>Hypocreales</taxon>
        <taxon>Clavicipitaceae</taxon>
        <taxon>Pochonia</taxon>
    </lineage>
</organism>
<proteinExistence type="predicted"/>
<evidence type="ECO:0000313" key="2">
    <source>
        <dbReference type="Proteomes" id="UP000078397"/>
    </source>
</evidence>